<protein>
    <submittedName>
        <fullName evidence="2">Uncharacterized protein</fullName>
    </submittedName>
</protein>
<feature type="transmembrane region" description="Helical" evidence="1">
    <location>
        <begin position="55"/>
        <end position="73"/>
    </location>
</feature>
<reference evidence="2" key="1">
    <citation type="journal article" date="2015" name="Nature">
        <title>Complex archaea that bridge the gap between prokaryotes and eukaryotes.</title>
        <authorList>
            <person name="Spang A."/>
            <person name="Saw J.H."/>
            <person name="Jorgensen S.L."/>
            <person name="Zaremba-Niedzwiedzka K."/>
            <person name="Martijn J."/>
            <person name="Lind A.E."/>
            <person name="van Eijk R."/>
            <person name="Schleper C."/>
            <person name="Guy L."/>
            <person name="Ettema T.J."/>
        </authorList>
    </citation>
    <scope>NUCLEOTIDE SEQUENCE</scope>
</reference>
<dbReference type="EMBL" id="LAZR01024977">
    <property type="protein sequence ID" value="KKL73382.1"/>
    <property type="molecule type" value="Genomic_DNA"/>
</dbReference>
<organism evidence="2">
    <name type="scientific">marine sediment metagenome</name>
    <dbReference type="NCBI Taxonomy" id="412755"/>
    <lineage>
        <taxon>unclassified sequences</taxon>
        <taxon>metagenomes</taxon>
        <taxon>ecological metagenomes</taxon>
    </lineage>
</organism>
<keyword evidence="1" id="KW-0812">Transmembrane</keyword>
<dbReference type="AlphaFoldDB" id="A0A0F9HE83"/>
<comment type="caution">
    <text evidence="2">The sequence shown here is derived from an EMBL/GenBank/DDBJ whole genome shotgun (WGS) entry which is preliminary data.</text>
</comment>
<evidence type="ECO:0000256" key="1">
    <source>
        <dbReference type="SAM" id="Phobius"/>
    </source>
</evidence>
<accession>A0A0F9HE83</accession>
<keyword evidence="1" id="KW-0472">Membrane</keyword>
<evidence type="ECO:0000313" key="2">
    <source>
        <dbReference type="EMBL" id="KKL73382.1"/>
    </source>
</evidence>
<sequence length="81" mass="8966">MKTKKDSCTGSPDSILGISISDICEKHDYVYDDGCCWYHKIAGDLMLGLRILLRGIKHLAAGIALIIAVIHLIKNMLSCYQ</sequence>
<proteinExistence type="predicted"/>
<keyword evidence="1" id="KW-1133">Transmembrane helix</keyword>
<gene>
    <name evidence="2" type="ORF">LCGC14_2075490</name>
</gene>
<name>A0A0F9HE83_9ZZZZ</name>